<dbReference type="GeneID" id="14295770"/>
<evidence type="ECO:0000313" key="1">
    <source>
        <dbReference type="EMBL" id="AFU64366.1"/>
    </source>
</evidence>
<organism evidence="1 2">
    <name type="scientific">Salmonella phage SKML-39</name>
    <dbReference type="NCBI Taxonomy" id="1204528"/>
    <lineage>
        <taxon>Viruses</taxon>
        <taxon>Duplodnaviria</taxon>
        <taxon>Heunggongvirae</taxon>
        <taxon>Uroviricota</taxon>
        <taxon>Caudoviricetes</taxon>
        <taxon>Pantevenvirales</taxon>
        <taxon>Ackermannviridae</taxon>
        <taxon>Aglimvirinae</taxon>
        <taxon>Agtrevirus</taxon>
        <taxon>Agtrevirus SKML39</taxon>
    </lineage>
</organism>
<dbReference type="Proteomes" id="UP000007005">
    <property type="component" value="Segment"/>
</dbReference>
<keyword evidence="2" id="KW-1185">Reference proteome</keyword>
<dbReference type="KEGG" id="vg:14295770"/>
<accession>K4I2Y1</accession>
<evidence type="ECO:0000313" key="2">
    <source>
        <dbReference type="Proteomes" id="UP000007005"/>
    </source>
</evidence>
<sequence>MSSNLVSTEQSVSQILKNARTQKERLYDVLADIKGIRVQLDGDFPTANSDKLSQQPMPGLIGAIIDIQSTQDDIIEAITNHLNVIHGKLGNFYHPDYEEQAKEG</sequence>
<proteinExistence type="predicted"/>
<dbReference type="RefSeq" id="YP_007236118.1">
    <property type="nucleotide sequence ID" value="NC_019910.1"/>
</dbReference>
<name>K4I2Y1_9CAUD</name>
<reference evidence="1 2" key="1">
    <citation type="submission" date="2012-06" db="EMBL/GenBank/DDBJ databases">
        <title>Bacteriophages quickly and effectively reduce contamination of various foods with Salmonella.</title>
        <authorList>
            <person name="Woolston J."/>
            <person name="Parks A.R."/>
            <person name="Hanna L.F."/>
            <person name="Charbonneau D."/>
            <person name="Sulakvelidze A."/>
        </authorList>
    </citation>
    <scope>NUCLEOTIDE SEQUENCE [LARGE SCALE GENOMIC DNA]</scope>
    <source>
        <strain evidence="1">SKML-39</strain>
    </source>
</reference>
<protein>
    <submittedName>
        <fullName evidence="1">Uncharacterized protein</fullName>
    </submittedName>
</protein>
<dbReference type="EMBL" id="JX181829">
    <property type="protein sequence ID" value="AFU64366.1"/>
    <property type="molecule type" value="Genomic_DNA"/>
</dbReference>